<organism evidence="6 7">
    <name type="scientific">Agrilactobacillus composti DSM 18527 = JCM 14202</name>
    <dbReference type="NCBI Taxonomy" id="1423734"/>
    <lineage>
        <taxon>Bacteria</taxon>
        <taxon>Bacillati</taxon>
        <taxon>Bacillota</taxon>
        <taxon>Bacilli</taxon>
        <taxon>Lactobacillales</taxon>
        <taxon>Lactobacillaceae</taxon>
        <taxon>Agrilactobacillus</taxon>
    </lineage>
</organism>
<sequence>MMGQGQQTFKTLFGSQLMTIETNKLALNADTSVLIRYGATTLLSTFVKKKQQAQTPLFAIQLQASTTAFDWALENAKLQQLPWTHQLNQVAGQAMAINNLVLTTAQPTAAGLAAVFGSSLAAYLADALDTPLVAVHVARVGDKFILNPTSAQTQQATLELTLVGQQTGLLLLNGWADNLTTATILAAVAFGQQAIARFCGDQITIKSALKGQGVKTNRANMPTIVPQALQQPLSMTTEFGPGFAGTGLLQQGRDQVLSRIRPEKSTKTAQLQMTYRLPDFAFDKRTLRTPRAVQAQLDQHFLTQILQSVLPKASVETLQLDTQVLTASGGHLAAAVTANTLALLAAAVPLKRSVVAVALNIFQQQSTLKLGVLPQNAKSLGQLTVAGTYRGVTAITGASPAGLFSQELLQNALAEAQSARQQLLATLAQTLGQVLPIEDDSR</sequence>
<dbReference type="PANTHER" id="PTHR11252:SF0">
    <property type="entry name" value="POLYRIBONUCLEOTIDE NUCLEOTIDYLTRANSFERASE 1, MITOCHONDRIAL"/>
    <property type="match status" value="1"/>
</dbReference>
<dbReference type="Pfam" id="PF03725">
    <property type="entry name" value="RNase_PH_C"/>
    <property type="match status" value="1"/>
</dbReference>
<feature type="domain" description="Exoribonuclease phosphorolytic" evidence="5">
    <location>
        <begin position="131"/>
        <end position="193"/>
    </location>
</feature>
<dbReference type="GO" id="GO:0003723">
    <property type="term" value="F:RNA binding"/>
    <property type="evidence" value="ECO:0007669"/>
    <property type="project" value="UniProtKB-KW"/>
</dbReference>
<dbReference type="GO" id="GO:0004654">
    <property type="term" value="F:polyribonucleotide nucleotidyltransferase activity"/>
    <property type="evidence" value="ECO:0007669"/>
    <property type="project" value="InterPro"/>
</dbReference>
<dbReference type="PATRIC" id="fig|1423734.3.peg.2504"/>
<dbReference type="GO" id="GO:0005829">
    <property type="term" value="C:cytosol"/>
    <property type="evidence" value="ECO:0007669"/>
    <property type="project" value="TreeGrafter"/>
</dbReference>
<gene>
    <name evidence="6" type="ORF">FC83_GL002469</name>
</gene>
<dbReference type="PANTHER" id="PTHR11252">
    <property type="entry name" value="POLYRIBONUCLEOTIDE NUCLEOTIDYLTRANSFERASE"/>
    <property type="match status" value="1"/>
</dbReference>
<evidence type="ECO:0000259" key="4">
    <source>
        <dbReference type="Pfam" id="PF01138"/>
    </source>
</evidence>
<dbReference type="OrthoDB" id="9804305at2"/>
<dbReference type="AlphaFoldDB" id="X0QKF2"/>
<dbReference type="RefSeq" id="WP_081763012.1">
    <property type="nucleotide sequence ID" value="NZ_AZGA01000002.1"/>
</dbReference>
<comment type="caution">
    <text evidence="6">The sequence shown here is derived from an EMBL/GenBank/DDBJ whole genome shotgun (WGS) entry which is preliminary data.</text>
</comment>
<dbReference type="InterPro" id="IPR001247">
    <property type="entry name" value="ExoRNase_PH_dom1"/>
</dbReference>
<dbReference type="Pfam" id="PF01138">
    <property type="entry name" value="RNase_PH"/>
    <property type="match status" value="1"/>
</dbReference>
<dbReference type="InterPro" id="IPR015847">
    <property type="entry name" value="ExoRNase_PH_dom2"/>
</dbReference>
<dbReference type="eggNOG" id="COG1185">
    <property type="taxonomic scope" value="Bacteria"/>
</dbReference>
<evidence type="ECO:0000256" key="1">
    <source>
        <dbReference type="ARBA" id="ARBA00022679"/>
    </source>
</evidence>
<dbReference type="GO" id="GO:0006402">
    <property type="term" value="P:mRNA catabolic process"/>
    <property type="evidence" value="ECO:0007669"/>
    <property type="project" value="InterPro"/>
</dbReference>
<dbReference type="EMBL" id="AZGA01000002">
    <property type="protein sequence ID" value="KRM36595.1"/>
    <property type="molecule type" value="Genomic_DNA"/>
</dbReference>
<keyword evidence="2" id="KW-0548">Nucleotidyltransferase</keyword>
<feature type="domain" description="Exoribonuclease phosphorolytic" evidence="4">
    <location>
        <begin position="232"/>
        <end position="349"/>
    </location>
</feature>
<proteinExistence type="predicted"/>
<name>X0QKF2_9LACO</name>
<evidence type="ECO:0000313" key="7">
    <source>
        <dbReference type="Proteomes" id="UP000051236"/>
    </source>
</evidence>
<dbReference type="InterPro" id="IPR027408">
    <property type="entry name" value="PNPase/RNase_PH_dom_sf"/>
</dbReference>
<evidence type="ECO:0000256" key="3">
    <source>
        <dbReference type="ARBA" id="ARBA00022884"/>
    </source>
</evidence>
<dbReference type="SUPFAM" id="SSF55666">
    <property type="entry name" value="Ribonuclease PH domain 2-like"/>
    <property type="match status" value="2"/>
</dbReference>
<evidence type="ECO:0000313" key="6">
    <source>
        <dbReference type="EMBL" id="KRM36595.1"/>
    </source>
</evidence>
<protein>
    <submittedName>
        <fullName evidence="6">Uncharacterized protein</fullName>
    </submittedName>
</protein>
<accession>X0QKF2</accession>
<dbReference type="Gene3D" id="3.30.230.70">
    <property type="entry name" value="GHMP Kinase, N-terminal domain"/>
    <property type="match status" value="2"/>
</dbReference>
<reference evidence="6 7" key="1">
    <citation type="journal article" date="2015" name="Genome Announc.">
        <title>Expanding the biotechnology potential of lactobacilli through comparative genomics of 213 strains and associated genera.</title>
        <authorList>
            <person name="Sun Z."/>
            <person name="Harris H.M."/>
            <person name="McCann A."/>
            <person name="Guo C."/>
            <person name="Argimon S."/>
            <person name="Zhang W."/>
            <person name="Yang X."/>
            <person name="Jeffery I.B."/>
            <person name="Cooney J.C."/>
            <person name="Kagawa T.F."/>
            <person name="Liu W."/>
            <person name="Song Y."/>
            <person name="Salvetti E."/>
            <person name="Wrobel A."/>
            <person name="Rasinkangas P."/>
            <person name="Parkhill J."/>
            <person name="Rea M.C."/>
            <person name="O'Sullivan O."/>
            <person name="Ritari J."/>
            <person name="Douillard F.P."/>
            <person name="Paul Ross R."/>
            <person name="Yang R."/>
            <person name="Briner A.E."/>
            <person name="Felis G.E."/>
            <person name="de Vos W.M."/>
            <person name="Barrangou R."/>
            <person name="Klaenhammer T.R."/>
            <person name="Caufield P.W."/>
            <person name="Cui Y."/>
            <person name="Zhang H."/>
            <person name="O'Toole P.W."/>
        </authorList>
    </citation>
    <scope>NUCLEOTIDE SEQUENCE [LARGE SCALE GENOMIC DNA]</scope>
    <source>
        <strain evidence="6 7">DSM 18527</strain>
    </source>
</reference>
<dbReference type="InterPro" id="IPR036345">
    <property type="entry name" value="ExoRNase_PH_dom2_sf"/>
</dbReference>
<dbReference type="STRING" id="1423734.FC83_GL002469"/>
<evidence type="ECO:0000256" key="2">
    <source>
        <dbReference type="ARBA" id="ARBA00022695"/>
    </source>
</evidence>
<dbReference type="InterPro" id="IPR012162">
    <property type="entry name" value="PNPase"/>
</dbReference>
<keyword evidence="7" id="KW-1185">Reference proteome</keyword>
<dbReference type="Proteomes" id="UP000051236">
    <property type="component" value="Unassembled WGS sequence"/>
</dbReference>
<keyword evidence="1" id="KW-0808">Transferase</keyword>
<keyword evidence="3" id="KW-0694">RNA-binding</keyword>
<dbReference type="SUPFAM" id="SSF54211">
    <property type="entry name" value="Ribosomal protein S5 domain 2-like"/>
    <property type="match status" value="1"/>
</dbReference>
<evidence type="ECO:0000259" key="5">
    <source>
        <dbReference type="Pfam" id="PF03725"/>
    </source>
</evidence>
<dbReference type="GO" id="GO:0000175">
    <property type="term" value="F:3'-5'-RNA exonuclease activity"/>
    <property type="evidence" value="ECO:0007669"/>
    <property type="project" value="TreeGrafter"/>
</dbReference>
<dbReference type="InterPro" id="IPR020568">
    <property type="entry name" value="Ribosomal_Su5_D2-typ_SF"/>
</dbReference>